<proteinExistence type="inferred from homology"/>
<comment type="cofactor">
    <cofactor evidence="1">
        <name>heme</name>
        <dbReference type="ChEBI" id="CHEBI:30413"/>
    </cofactor>
</comment>
<evidence type="ECO:0000256" key="5">
    <source>
        <dbReference type="ARBA" id="ARBA00022692"/>
    </source>
</evidence>
<evidence type="ECO:0000256" key="6">
    <source>
        <dbReference type="ARBA" id="ARBA00022723"/>
    </source>
</evidence>
<dbReference type="GO" id="GO:0005506">
    <property type="term" value="F:iron ion binding"/>
    <property type="evidence" value="ECO:0007669"/>
    <property type="project" value="InterPro"/>
</dbReference>
<reference evidence="12 13" key="1">
    <citation type="journal article" date="2019" name="Nat. Ecol. Evol.">
        <title>Megaphylogeny resolves global patterns of mushroom evolution.</title>
        <authorList>
            <person name="Varga T."/>
            <person name="Krizsan K."/>
            <person name="Foldi C."/>
            <person name="Dima B."/>
            <person name="Sanchez-Garcia M."/>
            <person name="Sanchez-Ramirez S."/>
            <person name="Szollosi G.J."/>
            <person name="Szarkandi J.G."/>
            <person name="Papp V."/>
            <person name="Albert L."/>
            <person name="Andreopoulos W."/>
            <person name="Angelini C."/>
            <person name="Antonin V."/>
            <person name="Barry K.W."/>
            <person name="Bougher N.L."/>
            <person name="Buchanan P."/>
            <person name="Buyck B."/>
            <person name="Bense V."/>
            <person name="Catcheside P."/>
            <person name="Chovatia M."/>
            <person name="Cooper J."/>
            <person name="Damon W."/>
            <person name="Desjardin D."/>
            <person name="Finy P."/>
            <person name="Geml J."/>
            <person name="Haridas S."/>
            <person name="Hughes K."/>
            <person name="Justo A."/>
            <person name="Karasinski D."/>
            <person name="Kautmanova I."/>
            <person name="Kiss B."/>
            <person name="Kocsube S."/>
            <person name="Kotiranta H."/>
            <person name="LaButti K.M."/>
            <person name="Lechner B.E."/>
            <person name="Liimatainen K."/>
            <person name="Lipzen A."/>
            <person name="Lukacs Z."/>
            <person name="Mihaltcheva S."/>
            <person name="Morgado L.N."/>
            <person name="Niskanen T."/>
            <person name="Noordeloos M.E."/>
            <person name="Ohm R.A."/>
            <person name="Ortiz-Santana B."/>
            <person name="Ovrebo C."/>
            <person name="Racz N."/>
            <person name="Riley R."/>
            <person name="Savchenko A."/>
            <person name="Shiryaev A."/>
            <person name="Soop K."/>
            <person name="Spirin V."/>
            <person name="Szebenyi C."/>
            <person name="Tomsovsky M."/>
            <person name="Tulloss R.E."/>
            <person name="Uehling J."/>
            <person name="Grigoriev I.V."/>
            <person name="Vagvolgyi C."/>
            <person name="Papp T."/>
            <person name="Martin F.M."/>
            <person name="Miettinen O."/>
            <person name="Hibbett D.S."/>
            <person name="Nagy L.G."/>
        </authorList>
    </citation>
    <scope>NUCLEOTIDE SEQUENCE [LARGE SCALE GENOMIC DNA]</scope>
    <source>
        <strain evidence="12 13">CBS 962.96</strain>
    </source>
</reference>
<dbReference type="GO" id="GO:0004497">
    <property type="term" value="F:monooxygenase activity"/>
    <property type="evidence" value="ECO:0007669"/>
    <property type="project" value="UniProtKB-KW"/>
</dbReference>
<evidence type="ECO:0000256" key="4">
    <source>
        <dbReference type="ARBA" id="ARBA00022617"/>
    </source>
</evidence>
<dbReference type="InterPro" id="IPR036396">
    <property type="entry name" value="Cyt_P450_sf"/>
</dbReference>
<evidence type="ECO:0000313" key="12">
    <source>
        <dbReference type="EMBL" id="THU79324.1"/>
    </source>
</evidence>
<dbReference type="InterPro" id="IPR050364">
    <property type="entry name" value="Cytochrome_P450_fung"/>
</dbReference>
<evidence type="ECO:0000256" key="10">
    <source>
        <dbReference type="ARBA" id="ARBA00023033"/>
    </source>
</evidence>
<dbReference type="PANTHER" id="PTHR46300">
    <property type="entry name" value="P450, PUTATIVE (EUROFUNG)-RELATED-RELATED"/>
    <property type="match status" value="1"/>
</dbReference>
<keyword evidence="10" id="KW-0503">Monooxygenase</keyword>
<dbReference type="Proteomes" id="UP000297245">
    <property type="component" value="Unassembled WGS sequence"/>
</dbReference>
<dbReference type="GO" id="GO:0020037">
    <property type="term" value="F:heme binding"/>
    <property type="evidence" value="ECO:0007669"/>
    <property type="project" value="InterPro"/>
</dbReference>
<keyword evidence="6" id="KW-0479">Metal-binding</keyword>
<keyword evidence="11" id="KW-0472">Membrane</keyword>
<name>A0A4S8KTY0_DENBC</name>
<dbReference type="SUPFAM" id="SSF48264">
    <property type="entry name" value="Cytochrome P450"/>
    <property type="match status" value="1"/>
</dbReference>
<dbReference type="EMBL" id="ML180042">
    <property type="protein sequence ID" value="THU79324.1"/>
    <property type="molecule type" value="Genomic_DNA"/>
</dbReference>
<comment type="similarity">
    <text evidence="3">Belongs to the cytochrome P450 family.</text>
</comment>
<evidence type="ECO:0000256" key="7">
    <source>
        <dbReference type="ARBA" id="ARBA00022989"/>
    </source>
</evidence>
<dbReference type="GO" id="GO:0016020">
    <property type="term" value="C:membrane"/>
    <property type="evidence" value="ECO:0007669"/>
    <property type="project" value="UniProtKB-SubCell"/>
</dbReference>
<keyword evidence="4" id="KW-0349">Heme</keyword>
<evidence type="ECO:0000256" key="8">
    <source>
        <dbReference type="ARBA" id="ARBA00023002"/>
    </source>
</evidence>
<comment type="subcellular location">
    <subcellularLocation>
        <location evidence="2">Membrane</location>
        <topology evidence="2">Single-pass membrane protein</topology>
    </subcellularLocation>
</comment>
<dbReference type="PANTHER" id="PTHR46300:SF2">
    <property type="entry name" value="CYTOCHROME P450 MONOOXYGENASE ALNH-RELATED"/>
    <property type="match status" value="1"/>
</dbReference>
<organism evidence="12 13">
    <name type="scientific">Dendrothele bispora (strain CBS 962.96)</name>
    <dbReference type="NCBI Taxonomy" id="1314807"/>
    <lineage>
        <taxon>Eukaryota</taxon>
        <taxon>Fungi</taxon>
        <taxon>Dikarya</taxon>
        <taxon>Basidiomycota</taxon>
        <taxon>Agaricomycotina</taxon>
        <taxon>Agaricomycetes</taxon>
        <taxon>Agaricomycetidae</taxon>
        <taxon>Agaricales</taxon>
        <taxon>Agaricales incertae sedis</taxon>
        <taxon>Dendrothele</taxon>
    </lineage>
</organism>
<evidence type="ECO:0000256" key="9">
    <source>
        <dbReference type="ARBA" id="ARBA00023004"/>
    </source>
</evidence>
<dbReference type="OrthoDB" id="2789670at2759"/>
<dbReference type="Gene3D" id="1.10.630.10">
    <property type="entry name" value="Cytochrome P450"/>
    <property type="match status" value="1"/>
</dbReference>
<dbReference type="AlphaFoldDB" id="A0A4S8KTY0"/>
<evidence type="ECO:0000313" key="13">
    <source>
        <dbReference type="Proteomes" id="UP000297245"/>
    </source>
</evidence>
<sequence>MTLRRLEQPGNNLVEIFLVLEYIPAYFSKWKRELTADFRKFSSMGVKERMLNGEQRSSFCATLLENGPEKHGLSDLVWAAATIYGAAYETLNHMEQILRWSINCDPELYGADAEEFYPERHLNPNGTLKDEKGDGHFTFGFGRR</sequence>
<evidence type="ECO:0000256" key="2">
    <source>
        <dbReference type="ARBA" id="ARBA00004167"/>
    </source>
</evidence>
<dbReference type="InterPro" id="IPR001128">
    <property type="entry name" value="Cyt_P450"/>
</dbReference>
<keyword evidence="7" id="KW-1133">Transmembrane helix</keyword>
<keyword evidence="13" id="KW-1185">Reference proteome</keyword>
<accession>A0A4S8KTY0</accession>
<gene>
    <name evidence="12" type="ORF">K435DRAFT_810818</name>
</gene>
<evidence type="ECO:0000256" key="11">
    <source>
        <dbReference type="ARBA" id="ARBA00023136"/>
    </source>
</evidence>
<keyword evidence="5" id="KW-0812">Transmembrane</keyword>
<evidence type="ECO:0000256" key="1">
    <source>
        <dbReference type="ARBA" id="ARBA00001971"/>
    </source>
</evidence>
<protein>
    <submittedName>
        <fullName evidence="12">Uncharacterized protein</fullName>
    </submittedName>
</protein>
<keyword evidence="8" id="KW-0560">Oxidoreductase</keyword>
<dbReference type="GO" id="GO:0016705">
    <property type="term" value="F:oxidoreductase activity, acting on paired donors, with incorporation or reduction of molecular oxygen"/>
    <property type="evidence" value="ECO:0007669"/>
    <property type="project" value="InterPro"/>
</dbReference>
<keyword evidence="9" id="KW-0408">Iron</keyword>
<dbReference type="Pfam" id="PF00067">
    <property type="entry name" value="p450"/>
    <property type="match status" value="1"/>
</dbReference>
<evidence type="ECO:0000256" key="3">
    <source>
        <dbReference type="ARBA" id="ARBA00010617"/>
    </source>
</evidence>